<dbReference type="Proteomes" id="UP000777438">
    <property type="component" value="Unassembled WGS sequence"/>
</dbReference>
<keyword evidence="4 6" id="KW-0472">Membrane</keyword>
<evidence type="ECO:0000256" key="4">
    <source>
        <dbReference type="ARBA" id="ARBA00023136"/>
    </source>
</evidence>
<dbReference type="InterPro" id="IPR049326">
    <property type="entry name" value="Rhodopsin_dom_fungi"/>
</dbReference>
<reference evidence="8 9" key="1">
    <citation type="journal article" date="2021" name="Nat. Commun.">
        <title>Genetic determinants of endophytism in the Arabidopsis root mycobiome.</title>
        <authorList>
            <person name="Mesny F."/>
            <person name="Miyauchi S."/>
            <person name="Thiergart T."/>
            <person name="Pickel B."/>
            <person name="Atanasova L."/>
            <person name="Karlsson M."/>
            <person name="Huettel B."/>
            <person name="Barry K.W."/>
            <person name="Haridas S."/>
            <person name="Chen C."/>
            <person name="Bauer D."/>
            <person name="Andreopoulos W."/>
            <person name="Pangilinan J."/>
            <person name="LaButti K."/>
            <person name="Riley R."/>
            <person name="Lipzen A."/>
            <person name="Clum A."/>
            <person name="Drula E."/>
            <person name="Henrissat B."/>
            <person name="Kohler A."/>
            <person name="Grigoriev I.V."/>
            <person name="Martin F.M."/>
            <person name="Hacquard S."/>
        </authorList>
    </citation>
    <scope>NUCLEOTIDE SEQUENCE [LARGE SCALE GENOMIC DNA]</scope>
    <source>
        <strain evidence="8 9">MPI-CAGE-CH-0241</strain>
    </source>
</reference>
<sequence length="402" mass="44171">MAASVGGVPVALPPPDGYQVDFDNPQRNSETAAYWLYGAGNFFCLLFMLQRVYVRMAIQKAVRVEDDLLSCSSNDHHTLTSVGDFVRGIMGVHGWEMPLSKFILYYRTTYLLPILYNPVQCGAKMALLLLYRRLTPQRWFQMLIWTASFFVVGSSLTITFATIFPCRPMAAAWDYGMTDYKCIDRTAVYQATAILGAVTDVMVLAVPIPVVLPLQISTRQKVGLIAIFSIGLVTVFTSVMRLVELIKSTKTDDGSWNSGPVILWVLVEANLSCICGSLPTVKPFLAHISARLLGSTNISTKTGPSLSNPCVPPTFGGTGQTSKARHDKYHRFDDTPMYPLQTVSNIEAGRSGAGGNRESGWIVESFENHGDGSSEKGIVQTVTTTVTYSRGRGEFQANSFIR</sequence>
<dbReference type="Pfam" id="PF20684">
    <property type="entry name" value="Fung_rhodopsin"/>
    <property type="match status" value="1"/>
</dbReference>
<dbReference type="PANTHER" id="PTHR33048">
    <property type="entry name" value="PTH11-LIKE INTEGRAL MEMBRANE PROTEIN (AFU_ORTHOLOGUE AFUA_5G11245)"/>
    <property type="match status" value="1"/>
</dbReference>
<evidence type="ECO:0000256" key="1">
    <source>
        <dbReference type="ARBA" id="ARBA00004141"/>
    </source>
</evidence>
<feature type="transmembrane region" description="Helical" evidence="6">
    <location>
        <begin position="110"/>
        <end position="131"/>
    </location>
</feature>
<feature type="transmembrane region" description="Helical" evidence="6">
    <location>
        <begin position="143"/>
        <end position="166"/>
    </location>
</feature>
<evidence type="ECO:0000256" key="3">
    <source>
        <dbReference type="ARBA" id="ARBA00022989"/>
    </source>
</evidence>
<evidence type="ECO:0000256" key="5">
    <source>
        <dbReference type="ARBA" id="ARBA00038359"/>
    </source>
</evidence>
<feature type="domain" description="Rhodopsin" evidence="7">
    <location>
        <begin position="51"/>
        <end position="286"/>
    </location>
</feature>
<proteinExistence type="inferred from homology"/>
<dbReference type="AlphaFoldDB" id="A0A9P9AWQ3"/>
<feature type="transmembrane region" description="Helical" evidence="6">
    <location>
        <begin position="222"/>
        <end position="243"/>
    </location>
</feature>
<keyword evidence="3 6" id="KW-1133">Transmembrane helix</keyword>
<evidence type="ECO:0000313" key="9">
    <source>
        <dbReference type="Proteomes" id="UP000777438"/>
    </source>
</evidence>
<dbReference type="PANTHER" id="PTHR33048:SF124">
    <property type="entry name" value="INTEGRAL MEMBRANE PROTEIN"/>
    <property type="match status" value="1"/>
</dbReference>
<feature type="transmembrane region" description="Helical" evidence="6">
    <location>
        <begin position="34"/>
        <end position="54"/>
    </location>
</feature>
<comment type="caution">
    <text evidence="8">The sequence shown here is derived from an EMBL/GenBank/DDBJ whole genome shotgun (WGS) entry which is preliminary data.</text>
</comment>
<keyword evidence="9" id="KW-1185">Reference proteome</keyword>
<name>A0A9P9AWQ3_9HYPO</name>
<protein>
    <recommendedName>
        <fullName evidence="7">Rhodopsin domain-containing protein</fullName>
    </recommendedName>
</protein>
<gene>
    <name evidence="8" type="ORF">B0T10DRAFT_543825</name>
</gene>
<evidence type="ECO:0000259" key="7">
    <source>
        <dbReference type="Pfam" id="PF20684"/>
    </source>
</evidence>
<keyword evidence="2 6" id="KW-0812">Transmembrane</keyword>
<dbReference type="OrthoDB" id="5401779at2759"/>
<dbReference type="EMBL" id="JAGPYM010000002">
    <property type="protein sequence ID" value="KAH6898909.1"/>
    <property type="molecule type" value="Genomic_DNA"/>
</dbReference>
<feature type="transmembrane region" description="Helical" evidence="6">
    <location>
        <begin position="187"/>
        <end position="210"/>
    </location>
</feature>
<comment type="similarity">
    <text evidence="5">Belongs to the SAT4 family.</text>
</comment>
<accession>A0A9P9AWQ3</accession>
<comment type="subcellular location">
    <subcellularLocation>
        <location evidence="1">Membrane</location>
        <topology evidence="1">Multi-pass membrane protein</topology>
    </subcellularLocation>
</comment>
<evidence type="ECO:0000256" key="6">
    <source>
        <dbReference type="SAM" id="Phobius"/>
    </source>
</evidence>
<dbReference type="GO" id="GO:0016020">
    <property type="term" value="C:membrane"/>
    <property type="evidence" value="ECO:0007669"/>
    <property type="project" value="UniProtKB-SubCell"/>
</dbReference>
<evidence type="ECO:0000256" key="2">
    <source>
        <dbReference type="ARBA" id="ARBA00022692"/>
    </source>
</evidence>
<organism evidence="8 9">
    <name type="scientific">Thelonectria olida</name>
    <dbReference type="NCBI Taxonomy" id="1576542"/>
    <lineage>
        <taxon>Eukaryota</taxon>
        <taxon>Fungi</taxon>
        <taxon>Dikarya</taxon>
        <taxon>Ascomycota</taxon>
        <taxon>Pezizomycotina</taxon>
        <taxon>Sordariomycetes</taxon>
        <taxon>Hypocreomycetidae</taxon>
        <taxon>Hypocreales</taxon>
        <taxon>Nectriaceae</taxon>
        <taxon>Thelonectria</taxon>
    </lineage>
</organism>
<dbReference type="InterPro" id="IPR052337">
    <property type="entry name" value="SAT4-like"/>
</dbReference>
<evidence type="ECO:0000313" key="8">
    <source>
        <dbReference type="EMBL" id="KAH6898909.1"/>
    </source>
</evidence>